<dbReference type="Proteomes" id="UP000231912">
    <property type="component" value="Unassembled WGS sequence"/>
</dbReference>
<evidence type="ECO:0000313" key="5">
    <source>
        <dbReference type="Proteomes" id="UP000231912"/>
    </source>
</evidence>
<comment type="caution">
    <text evidence="4">The sequence shown here is derived from an EMBL/GenBank/DDBJ whole genome shotgun (WGS) entry which is preliminary data.</text>
</comment>
<protein>
    <submittedName>
        <fullName evidence="4">Isomerase</fullName>
    </submittedName>
</protein>
<evidence type="ECO:0000256" key="1">
    <source>
        <dbReference type="ARBA" id="ARBA00008270"/>
    </source>
</evidence>
<comment type="similarity">
    <text evidence="1">Belongs to the PhzF family.</text>
</comment>
<dbReference type="GO" id="GO:0005737">
    <property type="term" value="C:cytoplasm"/>
    <property type="evidence" value="ECO:0007669"/>
    <property type="project" value="TreeGrafter"/>
</dbReference>
<dbReference type="GO" id="GO:0016853">
    <property type="term" value="F:isomerase activity"/>
    <property type="evidence" value="ECO:0007669"/>
    <property type="project" value="UniProtKB-KW"/>
</dbReference>
<proteinExistence type="inferred from homology"/>
<dbReference type="Pfam" id="PF02567">
    <property type="entry name" value="PhzC-PhzF"/>
    <property type="match status" value="1"/>
</dbReference>
<keyword evidence="2 4" id="KW-0413">Isomerase</keyword>
<dbReference type="InterPro" id="IPR003719">
    <property type="entry name" value="Phenazine_PhzF-like"/>
</dbReference>
<dbReference type="PIRSF" id="PIRSF016184">
    <property type="entry name" value="PhzC_PhzF"/>
    <property type="match status" value="1"/>
</dbReference>
<evidence type="ECO:0000313" key="4">
    <source>
        <dbReference type="EMBL" id="PJZ67000.1"/>
    </source>
</evidence>
<gene>
    <name evidence="4" type="ORF">CH371_02655</name>
</gene>
<feature type="active site" evidence="3">
    <location>
        <position position="49"/>
    </location>
</feature>
<dbReference type="Gene3D" id="3.10.310.10">
    <property type="entry name" value="Diaminopimelate Epimerase, Chain A, domain 1"/>
    <property type="match status" value="2"/>
</dbReference>
<dbReference type="NCBIfam" id="TIGR00654">
    <property type="entry name" value="PhzF_family"/>
    <property type="match status" value="1"/>
</dbReference>
<organism evidence="4 5">
    <name type="scientific">Leptospira wolffii</name>
    <dbReference type="NCBI Taxonomy" id="409998"/>
    <lineage>
        <taxon>Bacteria</taxon>
        <taxon>Pseudomonadati</taxon>
        <taxon>Spirochaetota</taxon>
        <taxon>Spirochaetia</taxon>
        <taxon>Leptospirales</taxon>
        <taxon>Leptospiraceae</taxon>
        <taxon>Leptospira</taxon>
    </lineage>
</organism>
<dbReference type="SUPFAM" id="SSF54506">
    <property type="entry name" value="Diaminopimelate epimerase-like"/>
    <property type="match status" value="1"/>
</dbReference>
<dbReference type="PANTHER" id="PTHR13774:SF17">
    <property type="entry name" value="PHENAZINE BIOSYNTHESIS-LIKE DOMAIN-CONTAINING PROTEIN"/>
    <property type="match status" value="1"/>
</dbReference>
<reference evidence="4 5" key="1">
    <citation type="submission" date="2017-07" db="EMBL/GenBank/DDBJ databases">
        <title>Leptospira spp. isolated from tropical soils.</title>
        <authorList>
            <person name="Thibeaux R."/>
            <person name="Iraola G."/>
            <person name="Ferres I."/>
            <person name="Bierque E."/>
            <person name="Girault D."/>
            <person name="Soupe-Gilbert M.-E."/>
            <person name="Picardeau M."/>
            <person name="Goarant C."/>
        </authorList>
    </citation>
    <scope>NUCLEOTIDE SEQUENCE [LARGE SCALE GENOMIC DNA]</scope>
    <source>
        <strain evidence="4 5">FH2-C-A2</strain>
    </source>
</reference>
<dbReference type="PANTHER" id="PTHR13774">
    <property type="entry name" value="PHENAZINE BIOSYNTHESIS PROTEIN"/>
    <property type="match status" value="1"/>
</dbReference>
<name>A0A2M9ZEX2_9LEPT</name>
<dbReference type="AlphaFoldDB" id="A0A2M9ZEX2"/>
<evidence type="ECO:0000256" key="2">
    <source>
        <dbReference type="ARBA" id="ARBA00023235"/>
    </source>
</evidence>
<evidence type="ECO:0000256" key="3">
    <source>
        <dbReference type="PIRSR" id="PIRSR016184-1"/>
    </source>
</evidence>
<dbReference type="RefSeq" id="WP_100757567.1">
    <property type="nucleotide sequence ID" value="NZ_NPDT01000001.1"/>
</dbReference>
<sequence>MKEEYDIYQIDAFTDSLFAGNPAAVVPLKGEWLPDSVLLNIAAENNLSETAFFRSRNEPGEYDLRWFTPGVEVDLCGHATLATAFAIYELFAGGKCDTDSLRFHTASGVLEVFRDKDTYFLDFPSRAPKALKHALDLSAYFNIRPSFAEEARDILFVFEKESDIRNLIPNHDAIRTLPFFAAIVTAPADPDKPYDFVSRFFAPAKGVLEDPVTGSAHCTLIPYWASRLEKKNLVAYQASQRGGVLLCEDRGERVRIGGKARLFLEGKIRLE</sequence>
<accession>A0A2M9ZEX2</accession>
<dbReference type="EMBL" id="NPDT01000001">
    <property type="protein sequence ID" value="PJZ67000.1"/>
    <property type="molecule type" value="Genomic_DNA"/>
</dbReference>